<proteinExistence type="predicted"/>
<reference evidence="2" key="1">
    <citation type="submission" date="2014-05" db="EMBL/GenBank/DDBJ databases">
        <title>The transcriptome of the halophilic microalga Tetraselmis sp. GSL018 isolated from the Great Salt Lake, Utah.</title>
        <authorList>
            <person name="Jinkerson R.E."/>
            <person name="D'Adamo S."/>
            <person name="Posewitz M.C."/>
        </authorList>
    </citation>
    <scope>NUCLEOTIDE SEQUENCE</scope>
    <source>
        <strain evidence="2">GSL018</strain>
    </source>
</reference>
<feature type="region of interest" description="Disordered" evidence="1">
    <location>
        <begin position="47"/>
        <end position="68"/>
    </location>
</feature>
<evidence type="ECO:0000256" key="1">
    <source>
        <dbReference type="SAM" id="MobiDB-lite"/>
    </source>
</evidence>
<dbReference type="AlphaFoldDB" id="A0A061RYG3"/>
<dbReference type="EMBL" id="GBEZ01009928">
    <property type="protein sequence ID" value="JAC75695.1"/>
    <property type="molecule type" value="Transcribed_RNA"/>
</dbReference>
<name>A0A061RYG3_9CHLO</name>
<evidence type="ECO:0000313" key="2">
    <source>
        <dbReference type="EMBL" id="JAC75695.1"/>
    </source>
</evidence>
<organism evidence="2">
    <name type="scientific">Tetraselmis sp. GSL018</name>
    <dbReference type="NCBI Taxonomy" id="582737"/>
    <lineage>
        <taxon>Eukaryota</taxon>
        <taxon>Viridiplantae</taxon>
        <taxon>Chlorophyta</taxon>
        <taxon>core chlorophytes</taxon>
        <taxon>Chlorodendrophyceae</taxon>
        <taxon>Chlorodendrales</taxon>
        <taxon>Chlorodendraceae</taxon>
        <taxon>Tetraselmis</taxon>
    </lineage>
</organism>
<gene>
    <name evidence="2" type="ORF">TSPGSL018_22319</name>
</gene>
<feature type="non-terminal residue" evidence="2">
    <location>
        <position position="1"/>
    </location>
</feature>
<feature type="non-terminal residue" evidence="2">
    <location>
        <position position="68"/>
    </location>
</feature>
<protein>
    <submittedName>
        <fullName evidence="2">Uncharacterized protein</fullName>
    </submittedName>
</protein>
<sequence length="68" mass="7742">NPSTGDNQSLPDSLVFEARAESNEANKKSYDDLVDRAERTLAEARSALEETRRRHEERQRELSDLPNG</sequence>
<accession>A0A061RYG3</accession>